<feature type="coiled-coil region" evidence="14">
    <location>
        <begin position="994"/>
        <end position="1094"/>
    </location>
</feature>
<evidence type="ECO:0000256" key="2">
    <source>
        <dbReference type="ARBA" id="ARBA00004186"/>
    </source>
</evidence>
<keyword evidence="6" id="KW-0132">Cell division</keyword>
<feature type="compositionally biased region" description="Low complexity" evidence="15">
    <location>
        <begin position="108"/>
        <end position="135"/>
    </location>
</feature>
<feature type="domain" description="CAP-Gly" evidence="17">
    <location>
        <begin position="25"/>
        <end position="67"/>
    </location>
</feature>
<evidence type="ECO:0000256" key="7">
    <source>
        <dbReference type="ARBA" id="ARBA00022701"/>
    </source>
</evidence>
<dbReference type="InterPro" id="IPR022157">
    <property type="entry name" value="Dynactin"/>
</dbReference>
<dbReference type="Pfam" id="PF00096">
    <property type="entry name" value="zf-C2H2"/>
    <property type="match status" value="2"/>
</dbReference>
<dbReference type="GO" id="GO:0030286">
    <property type="term" value="C:dynein complex"/>
    <property type="evidence" value="ECO:0007669"/>
    <property type="project" value="UniProtKB-KW"/>
</dbReference>
<comment type="similarity">
    <text evidence="4">Belongs to the dynactin 150 kDa subunit family.</text>
</comment>
<dbReference type="Proteomes" id="UP000310158">
    <property type="component" value="Unassembled WGS sequence"/>
</dbReference>
<feature type="compositionally biased region" description="Polar residues" evidence="15">
    <location>
        <begin position="1624"/>
        <end position="1652"/>
    </location>
</feature>
<feature type="region of interest" description="Disordered" evidence="15">
    <location>
        <begin position="1153"/>
        <end position="1184"/>
    </location>
</feature>
<comment type="subcellular location">
    <subcellularLocation>
        <location evidence="3">Cytoplasm</location>
        <location evidence="3">Cell cortex</location>
    </subcellularLocation>
    <subcellularLocation>
        <location evidence="1">Cytoplasm</location>
        <location evidence="1">Cytoskeleton</location>
        <location evidence="1">Microtubule organizing center</location>
        <location evidence="1">Centrosome</location>
        <location evidence="1">Centriole</location>
    </subcellularLocation>
    <subcellularLocation>
        <location evidence="2">Cytoplasm</location>
        <location evidence="2">Cytoskeleton</location>
        <location evidence="2">Spindle</location>
    </subcellularLocation>
</comment>
<reference evidence="18 19" key="1">
    <citation type="submission" date="2019-02" db="EMBL/GenBank/DDBJ databases">
        <title>Genome sequencing of the rare red list fungi Bondarzewia mesenterica.</title>
        <authorList>
            <person name="Buettner E."/>
            <person name="Kellner H."/>
        </authorList>
    </citation>
    <scope>NUCLEOTIDE SEQUENCE [LARGE SCALE GENOMIC DNA]</scope>
    <source>
        <strain evidence="18 19">DSM 108281</strain>
    </source>
</reference>
<feature type="domain" description="C2H2-type" evidence="16">
    <location>
        <begin position="1412"/>
        <end position="1437"/>
    </location>
</feature>
<proteinExistence type="inferred from homology"/>
<dbReference type="Pfam" id="PF12455">
    <property type="entry name" value="Dynactin"/>
    <property type="match status" value="1"/>
</dbReference>
<dbReference type="GO" id="GO:0051301">
    <property type="term" value="P:cell division"/>
    <property type="evidence" value="ECO:0007669"/>
    <property type="project" value="UniProtKB-KW"/>
</dbReference>
<evidence type="ECO:0000256" key="14">
    <source>
        <dbReference type="SAM" id="Coils"/>
    </source>
</evidence>
<feature type="region of interest" description="Disordered" evidence="15">
    <location>
        <begin position="1700"/>
        <end position="1796"/>
    </location>
</feature>
<evidence type="ECO:0008006" key="20">
    <source>
        <dbReference type="Google" id="ProtNLM"/>
    </source>
</evidence>
<evidence type="ECO:0000313" key="18">
    <source>
        <dbReference type="EMBL" id="THH18631.1"/>
    </source>
</evidence>
<name>A0A4S4M342_9AGAM</name>
<dbReference type="PROSITE" id="PS00028">
    <property type="entry name" value="ZINC_FINGER_C2H2_1"/>
    <property type="match status" value="1"/>
</dbReference>
<keyword evidence="11" id="KW-0206">Cytoskeleton</keyword>
<dbReference type="GO" id="GO:0000132">
    <property type="term" value="P:establishment of mitotic spindle orientation"/>
    <property type="evidence" value="ECO:0007669"/>
    <property type="project" value="TreeGrafter"/>
</dbReference>
<accession>A0A4S4M342</accession>
<dbReference type="GO" id="GO:0008270">
    <property type="term" value="F:zinc ion binding"/>
    <property type="evidence" value="ECO:0007669"/>
    <property type="project" value="UniProtKB-KW"/>
</dbReference>
<dbReference type="PROSITE" id="PS50245">
    <property type="entry name" value="CAP_GLY_2"/>
    <property type="match status" value="1"/>
</dbReference>
<dbReference type="PANTHER" id="PTHR18916">
    <property type="entry name" value="DYNACTIN 1-RELATED MICROTUBULE-BINDING"/>
    <property type="match status" value="1"/>
</dbReference>
<dbReference type="PROSITE" id="PS00845">
    <property type="entry name" value="CAP_GLY_1"/>
    <property type="match status" value="1"/>
</dbReference>
<keyword evidence="13" id="KW-0862">Zinc</keyword>
<feature type="compositionally biased region" description="Low complexity" evidence="15">
    <location>
        <begin position="1742"/>
        <end position="1766"/>
    </location>
</feature>
<dbReference type="InterPro" id="IPR036859">
    <property type="entry name" value="CAP-Gly_dom_sf"/>
</dbReference>
<feature type="compositionally biased region" description="Polar residues" evidence="15">
    <location>
        <begin position="1664"/>
        <end position="1680"/>
    </location>
</feature>
<feature type="compositionally biased region" description="Polar residues" evidence="15">
    <location>
        <begin position="1467"/>
        <end position="1492"/>
    </location>
</feature>
<dbReference type="PANTHER" id="PTHR18916:SF6">
    <property type="entry name" value="DYNACTIN SUBUNIT 1"/>
    <property type="match status" value="1"/>
</dbReference>
<feature type="compositionally biased region" description="Polar residues" evidence="15">
    <location>
        <begin position="1708"/>
        <end position="1724"/>
    </location>
</feature>
<dbReference type="GO" id="GO:0005816">
    <property type="term" value="C:spindle pole body"/>
    <property type="evidence" value="ECO:0007669"/>
    <property type="project" value="TreeGrafter"/>
</dbReference>
<dbReference type="SUPFAM" id="SSF57667">
    <property type="entry name" value="beta-beta-alpha zinc fingers"/>
    <property type="match status" value="1"/>
</dbReference>
<feature type="region of interest" description="Disordered" evidence="15">
    <location>
        <begin position="81"/>
        <end position="261"/>
    </location>
</feature>
<feature type="domain" description="C2H2-type" evidence="16">
    <location>
        <begin position="1380"/>
        <end position="1408"/>
    </location>
</feature>
<dbReference type="GO" id="GO:0005819">
    <property type="term" value="C:spindle"/>
    <property type="evidence" value="ECO:0007669"/>
    <property type="project" value="UniProtKB-SubCell"/>
</dbReference>
<evidence type="ECO:0000256" key="12">
    <source>
        <dbReference type="ARBA" id="ARBA00023306"/>
    </source>
</evidence>
<evidence type="ECO:0000256" key="3">
    <source>
        <dbReference type="ARBA" id="ARBA00004544"/>
    </source>
</evidence>
<evidence type="ECO:0000256" key="10">
    <source>
        <dbReference type="ARBA" id="ARBA00023054"/>
    </source>
</evidence>
<feature type="coiled-coil region" evidence="14">
    <location>
        <begin position="849"/>
        <end position="876"/>
    </location>
</feature>
<keyword evidence="7" id="KW-0493">Microtubule</keyword>
<evidence type="ECO:0000256" key="13">
    <source>
        <dbReference type="PROSITE-ProRule" id="PRU00042"/>
    </source>
</evidence>
<evidence type="ECO:0000259" key="16">
    <source>
        <dbReference type="PROSITE" id="PS50157"/>
    </source>
</evidence>
<keyword evidence="13" id="KW-0479">Metal-binding</keyword>
<evidence type="ECO:0000256" key="9">
    <source>
        <dbReference type="ARBA" id="ARBA00023017"/>
    </source>
</evidence>
<evidence type="ECO:0000256" key="11">
    <source>
        <dbReference type="ARBA" id="ARBA00023212"/>
    </source>
</evidence>
<comment type="caution">
    <text evidence="18">The sequence shown here is derived from an EMBL/GenBank/DDBJ whole genome shotgun (WGS) entry which is preliminary data.</text>
</comment>
<keyword evidence="19" id="KW-1185">Reference proteome</keyword>
<keyword evidence="8" id="KW-0498">Mitosis</keyword>
<evidence type="ECO:0000256" key="6">
    <source>
        <dbReference type="ARBA" id="ARBA00022618"/>
    </source>
</evidence>
<dbReference type="InterPro" id="IPR013087">
    <property type="entry name" value="Znf_C2H2_type"/>
</dbReference>
<protein>
    <recommendedName>
        <fullName evidence="20">CAP-Gly domain-containing protein</fullName>
    </recommendedName>
</protein>
<dbReference type="InterPro" id="IPR036236">
    <property type="entry name" value="Znf_C2H2_sf"/>
</dbReference>
<dbReference type="GO" id="GO:0051286">
    <property type="term" value="C:cell tip"/>
    <property type="evidence" value="ECO:0007669"/>
    <property type="project" value="TreeGrafter"/>
</dbReference>
<dbReference type="PROSITE" id="PS50157">
    <property type="entry name" value="ZINC_FINGER_C2H2_2"/>
    <property type="match status" value="2"/>
</dbReference>
<sequence>MASVDPPPGATVEIPVGRGIVRFCGQTQFAGGKWVGVELSEPKGKNDGSVQGQSYFSCKMGYGVFVRPSQVKAIIAEPPSAAPVNNRNALPLNRPIVSHQRTSSNGIVRRQSLRSVPPSSPRASSPAKSVASPLPVNTPRSSRLGPPTSPAKRVSPAVAAARKTAVATRRSSVHETNLQLNGSASPSRRNDASASGSAPATRPMPPKRMPSSPPPPPPPVQPVIQQTPPMLPTIPDLVSFFPPHSVQNLPSPSPPEPDDQELQELRAKIRVLETKRADDARHVRELETRLSEAESFVALRPKLQAKLNSLQTDLIAVRRELADAQQLSELADNRLSDSQELLEMSMLDKEVAEERAEAAETELEELKEKFAEVEVELGVLKDRGNGGGGDDAGEGDPDISNALQYIQLEKQNVRLKEALIRLRDITQETEQEQRRRIMEMEKDVMNIDDLHAELDSTLIKLSNAETQIEDLKVQLDDALGAEEMLVQLTERNLMLGEKIEEMRITIEDLEALKELNDELEENHIETENDTQAFPLSEDEKDMQIREQRSKIESLEEICQDLESTITQFRELVLQLQSELHSLRTQTQTAQSEYAAAASQTAAMMSLNLKLQSTASKNQAKNIDLEVKRIEAREARELLSIVQPYLPQIYVESDSDATSSYLFFQRMALKTELINLVTAQMHGLPDSLNGPVTDTLVGVCEMRGAIAVLSTICKRFAAILRHCDVESFLNVGRLYPEIAPLEKRIDMHIDLLCREEFREVECVSDINKIQVQFDHLAETYFEHFEFDLGERELGYVLSLDHDLDMYASSVGLTKTAVETILKDEDVVLELSDVDVQEAFFGPIQKSLDQYKSAKAISRKLTRRLEDLTNESSALKAVIAPQLKALSTVVSDLVNFGIQLAQQTMPHIYDARASKSPFQLSKVLSFVNDVASSTVWKNKKDVASCWDALSEAMSQVIAQANTLLPITMDAQNVIKINGAAPWLLRVEEIKANMAINVEAERKVAQLHEEIQGLVRNIKSKDQHVQEANVKIELMERRMETVKKQADAIADLEGELVKARKQERAYEDAMEQLQADLDNLEQENTKLKAAGIIHERQTSGNAAAETENIPVEGNLETSHLLEQLEAFRGAVRFLRMENSYLKGQDLLKEIQELPPLPEPVSRLPTPPLDASGLSDTDDSDSELSRPVPTLRSLATERKILYRDVIKFSSSPRMVDLSVVSSARADGDGKSGKPWMRKKKTPAYQVWERKMEAGRLSRRLRYELNRSRGTVRRRAEITQNVFKRRFRLSELWNGDAVPHNHPLDATVSATALPPSATVCHSIPLYHLDSSQHNLRNKLHQAREKQIYSAVNIMVRAHVKQTPEEKKETQKKKTPTKKKVETGVWPCKINGCNKEFAREADLKRHQRTTKLHSPPGFACPQCEATFTRTDALRRHQKSRHNGVIIEPMDQNKGKASADADEPVAGGSKSRSRSGTPGSKKVQGTTSPAALGQPNTAGPSVGGPPGYYRQQGMNAVFVPARTPGGVIMDANYSTIGLPTSATRLHQANWVPPPPWDGPHPMPYHPLPGAPPGYFAPAYYRPPPGMMPHPPPQPQINPELMGQHHTPNGQIGGPSSDRQQRDADGQVVDPQLSQSNDVEMQDQSSDAAKTQGSEQTTSPVIDPSLDAARPGQSSQDAPSENQTVSMEITQAAMQAVFDAARRQVQELNAEKSAASAHNTQQEETVGTSPAPSANPGHDQGDSNAKGEASADTGAAVAATVSPAPASPSSMAESQLQLQTEDNELILKPEDLLTQESLASPPPS</sequence>
<evidence type="ECO:0000259" key="17">
    <source>
        <dbReference type="PROSITE" id="PS50245"/>
    </source>
</evidence>
<evidence type="ECO:0000256" key="15">
    <source>
        <dbReference type="SAM" id="MobiDB-lite"/>
    </source>
</evidence>
<gene>
    <name evidence="18" type="ORF">EW146_g2398</name>
</gene>
<feature type="region of interest" description="Disordered" evidence="15">
    <location>
        <begin position="1430"/>
        <end position="1499"/>
    </location>
</feature>
<dbReference type="Pfam" id="PF01302">
    <property type="entry name" value="CAP_GLY"/>
    <property type="match status" value="1"/>
</dbReference>
<dbReference type="InterPro" id="IPR000938">
    <property type="entry name" value="CAP-Gly_domain"/>
</dbReference>
<feature type="compositionally biased region" description="Pro residues" evidence="15">
    <location>
        <begin position="1578"/>
        <end position="1588"/>
    </location>
</feature>
<dbReference type="Gene3D" id="2.30.30.190">
    <property type="entry name" value="CAP Gly-rich-like domain"/>
    <property type="match status" value="1"/>
</dbReference>
<dbReference type="SMART" id="SM01052">
    <property type="entry name" value="CAP_GLY"/>
    <property type="match status" value="1"/>
</dbReference>
<evidence type="ECO:0000313" key="19">
    <source>
        <dbReference type="Proteomes" id="UP000310158"/>
    </source>
</evidence>
<dbReference type="SMART" id="SM00355">
    <property type="entry name" value="ZnF_C2H2"/>
    <property type="match status" value="2"/>
</dbReference>
<evidence type="ECO:0000256" key="8">
    <source>
        <dbReference type="ARBA" id="ARBA00022776"/>
    </source>
</evidence>
<dbReference type="GO" id="GO:0005874">
    <property type="term" value="C:microtubule"/>
    <property type="evidence" value="ECO:0007669"/>
    <property type="project" value="UniProtKB-KW"/>
</dbReference>
<dbReference type="GO" id="GO:0000743">
    <property type="term" value="P:nuclear migration involved in conjugation with cellular fusion"/>
    <property type="evidence" value="ECO:0007669"/>
    <property type="project" value="TreeGrafter"/>
</dbReference>
<feature type="coiled-coil region" evidence="14">
    <location>
        <begin position="307"/>
        <end position="592"/>
    </location>
</feature>
<dbReference type="Gene3D" id="3.30.160.60">
    <property type="entry name" value="Classic Zinc Finger"/>
    <property type="match status" value="2"/>
</dbReference>
<organism evidence="18 19">
    <name type="scientific">Bondarzewia mesenterica</name>
    <dbReference type="NCBI Taxonomy" id="1095465"/>
    <lineage>
        <taxon>Eukaryota</taxon>
        <taxon>Fungi</taxon>
        <taxon>Dikarya</taxon>
        <taxon>Basidiomycota</taxon>
        <taxon>Agaricomycotina</taxon>
        <taxon>Agaricomycetes</taxon>
        <taxon>Russulales</taxon>
        <taxon>Bondarzewiaceae</taxon>
        <taxon>Bondarzewia</taxon>
    </lineage>
</organism>
<keyword evidence="9" id="KW-0243">Dynein</keyword>
<evidence type="ECO:0000256" key="1">
    <source>
        <dbReference type="ARBA" id="ARBA00004114"/>
    </source>
</evidence>
<feature type="compositionally biased region" description="Low complexity" evidence="15">
    <location>
        <begin position="154"/>
        <end position="170"/>
    </location>
</feature>
<evidence type="ECO:0000256" key="5">
    <source>
        <dbReference type="ARBA" id="ARBA00022490"/>
    </source>
</evidence>
<feature type="compositionally biased region" description="Pro residues" evidence="15">
    <location>
        <begin position="202"/>
        <end position="221"/>
    </location>
</feature>
<evidence type="ECO:0000256" key="4">
    <source>
        <dbReference type="ARBA" id="ARBA00011010"/>
    </source>
</evidence>
<dbReference type="EMBL" id="SGPL01000070">
    <property type="protein sequence ID" value="THH18631.1"/>
    <property type="molecule type" value="Genomic_DNA"/>
</dbReference>
<keyword evidence="13" id="KW-0863">Zinc-finger</keyword>
<keyword evidence="12" id="KW-0131">Cell cycle</keyword>
<feature type="compositionally biased region" description="Polar residues" evidence="15">
    <location>
        <begin position="174"/>
        <end position="198"/>
    </location>
</feature>
<dbReference type="GO" id="GO:0005814">
    <property type="term" value="C:centriole"/>
    <property type="evidence" value="ECO:0007669"/>
    <property type="project" value="UniProtKB-SubCell"/>
</dbReference>
<feature type="region of interest" description="Disordered" evidence="15">
    <location>
        <begin position="1578"/>
        <end position="1680"/>
    </location>
</feature>
<keyword evidence="10 14" id="KW-0175">Coiled coil</keyword>
<keyword evidence="5" id="KW-0963">Cytoplasm</keyword>
<dbReference type="OrthoDB" id="2130750at2759"/>
<dbReference type="SUPFAM" id="SSF74924">
    <property type="entry name" value="Cap-Gly domain"/>
    <property type="match status" value="1"/>
</dbReference>